<name>A0A1H8J3P9_9BACL</name>
<dbReference type="SMART" id="SM00347">
    <property type="entry name" value="HTH_MARR"/>
    <property type="match status" value="1"/>
</dbReference>
<organism evidence="3 4">
    <name type="scientific">Lihuaxuella thermophila</name>
    <dbReference type="NCBI Taxonomy" id="1173111"/>
    <lineage>
        <taxon>Bacteria</taxon>
        <taxon>Bacillati</taxon>
        <taxon>Bacillota</taxon>
        <taxon>Bacilli</taxon>
        <taxon>Bacillales</taxon>
        <taxon>Thermoactinomycetaceae</taxon>
        <taxon>Lihuaxuella</taxon>
    </lineage>
</organism>
<dbReference type="RefSeq" id="WP_089972903.1">
    <property type="nucleotide sequence ID" value="NZ_FOCQ01000021.1"/>
</dbReference>
<dbReference type="STRING" id="1173111.SAMN05444955_12113"/>
<evidence type="ECO:0000256" key="1">
    <source>
        <dbReference type="ARBA" id="ARBA00023125"/>
    </source>
</evidence>
<dbReference type="GO" id="GO:0006950">
    <property type="term" value="P:response to stress"/>
    <property type="evidence" value="ECO:0007669"/>
    <property type="project" value="TreeGrafter"/>
</dbReference>
<keyword evidence="4" id="KW-1185">Reference proteome</keyword>
<dbReference type="PRINTS" id="PR00598">
    <property type="entry name" value="HTHMARR"/>
</dbReference>
<dbReference type="Gene3D" id="1.10.10.10">
    <property type="entry name" value="Winged helix-like DNA-binding domain superfamily/Winged helix DNA-binding domain"/>
    <property type="match status" value="1"/>
</dbReference>
<dbReference type="PROSITE" id="PS50995">
    <property type="entry name" value="HTH_MARR_2"/>
    <property type="match status" value="1"/>
</dbReference>
<dbReference type="InterPro" id="IPR039422">
    <property type="entry name" value="MarR/SlyA-like"/>
</dbReference>
<keyword evidence="1 3" id="KW-0238">DNA-binding</keyword>
<dbReference type="GO" id="GO:0003700">
    <property type="term" value="F:DNA-binding transcription factor activity"/>
    <property type="evidence" value="ECO:0007669"/>
    <property type="project" value="InterPro"/>
</dbReference>
<feature type="domain" description="HTH marR-type" evidence="2">
    <location>
        <begin position="7"/>
        <end position="139"/>
    </location>
</feature>
<dbReference type="PANTHER" id="PTHR33164">
    <property type="entry name" value="TRANSCRIPTIONAL REGULATOR, MARR FAMILY"/>
    <property type="match status" value="1"/>
</dbReference>
<accession>A0A1H8J3P9</accession>
<dbReference type="EMBL" id="FOCQ01000021">
    <property type="protein sequence ID" value="SEN74827.1"/>
    <property type="molecule type" value="Genomic_DNA"/>
</dbReference>
<dbReference type="SUPFAM" id="SSF46785">
    <property type="entry name" value="Winged helix' DNA-binding domain"/>
    <property type="match status" value="1"/>
</dbReference>
<proteinExistence type="predicted"/>
<dbReference type="GO" id="GO:0003677">
    <property type="term" value="F:DNA binding"/>
    <property type="evidence" value="ECO:0007669"/>
    <property type="project" value="UniProtKB-KW"/>
</dbReference>
<evidence type="ECO:0000259" key="2">
    <source>
        <dbReference type="PROSITE" id="PS50995"/>
    </source>
</evidence>
<sequence length="153" mass="17638">MVSDKQIIELLTSLQRCMIAYRRVVQEKLKTYNLTISQAKLLRVLTEEGPQSLVELSKKLETATSSISGIVDRLERMDYVYRQRDEQDRRVVRVGLTEKCEELLADFPISQSQQLQRHLTNMSSDEVRVLTELLQKFTQCLDGNTSTESQARG</sequence>
<dbReference type="InterPro" id="IPR036388">
    <property type="entry name" value="WH-like_DNA-bd_sf"/>
</dbReference>
<dbReference type="InterPro" id="IPR036390">
    <property type="entry name" value="WH_DNA-bd_sf"/>
</dbReference>
<dbReference type="AlphaFoldDB" id="A0A1H8J3P9"/>
<dbReference type="OrthoDB" id="49580at2"/>
<reference evidence="3 4" key="1">
    <citation type="submission" date="2016-10" db="EMBL/GenBank/DDBJ databases">
        <authorList>
            <person name="de Groot N.N."/>
        </authorList>
    </citation>
    <scope>NUCLEOTIDE SEQUENCE [LARGE SCALE GENOMIC DNA]</scope>
    <source>
        <strain evidence="3 4">DSM 46701</strain>
    </source>
</reference>
<protein>
    <submittedName>
        <fullName evidence="3">DNA-binding transcriptional regulator, MarR family</fullName>
    </submittedName>
</protein>
<evidence type="ECO:0000313" key="3">
    <source>
        <dbReference type="EMBL" id="SEN74827.1"/>
    </source>
</evidence>
<dbReference type="Proteomes" id="UP000199695">
    <property type="component" value="Unassembled WGS sequence"/>
</dbReference>
<dbReference type="Pfam" id="PF01047">
    <property type="entry name" value="MarR"/>
    <property type="match status" value="1"/>
</dbReference>
<gene>
    <name evidence="3" type="ORF">SAMN05444955_12113</name>
</gene>
<dbReference type="PANTHER" id="PTHR33164:SF43">
    <property type="entry name" value="HTH-TYPE TRANSCRIPTIONAL REPRESSOR YETL"/>
    <property type="match status" value="1"/>
</dbReference>
<evidence type="ECO:0000313" key="4">
    <source>
        <dbReference type="Proteomes" id="UP000199695"/>
    </source>
</evidence>
<dbReference type="InterPro" id="IPR000835">
    <property type="entry name" value="HTH_MarR-typ"/>
</dbReference>